<dbReference type="WormBase" id="F21C3.4b">
    <property type="protein sequence ID" value="CE38174"/>
    <property type="gene ID" value="WBGene00004324"/>
    <property type="gene designation" value="rde-2"/>
</dbReference>
<feature type="compositionally biased region" description="Polar residues" evidence="1">
    <location>
        <begin position="253"/>
        <end position="269"/>
    </location>
</feature>
<sequence length="570" mass="64958">MHNGYHSYFPPNHYYAQSQPSSSYNPQPQIQQPQTQIYGLVVGYNKYGNRNYLFYTKNIDGFVEISGNIQSLQIGRWLKLTVCQNFVGQYVLDSSNSCGYENWDVLPNHRNSSARFFPKYEANDEGEILITARFDVIVDRKNNLYDFTSYDISYDHIIDDFSLIKSSCQHYDGRSFIVEAQASLAGWVALSVHEDPQKLHTCDALPNPVVDSDVQYLHDTRLLDIMTGNGYVQTPETDVQDQQSSQHQEDVHSQMNSQTSDSYNSSRVVSENREIPPETFRSQSIELNQVDSSLSQTTISSRAAPVIDSNQLSDEDEIDDEDTYGTRGTSNIPMRPFIKDLAPTMLQLLRQDKTDSEKPQSALCTVVQKIDGFAILYTAKRDVINVLLQERSCEGLERSPQLGDVAFFDILPRRIETKDRLIFKIPYTHIAVKKKPDTPDSLLKIDCFKNSVRCFGGVLEMKVKIALSKPELVVEQYHDNTEMNSDHHFYYLKATNGVLVTIPKERLLNHLNSKLSADFDLIAWVVHRKPIGNVSLHIGKGGEAYQQFTNGDIRELPPLSSNQYFMNVRK</sequence>
<evidence type="ECO:0000313" key="4">
    <source>
        <dbReference type="WormBase" id="F21C3.4b"/>
    </source>
</evidence>
<dbReference type="GO" id="GO:0045132">
    <property type="term" value="P:meiotic chromosome segregation"/>
    <property type="evidence" value="ECO:0000315"/>
    <property type="project" value="WormBase"/>
</dbReference>
<dbReference type="CTD" id="172473"/>
<dbReference type="HOGENOM" id="CLU_471925_0_0_1"/>
<dbReference type="AGR" id="WB:WBGene00004324"/>
<dbReference type="Bgee" id="WBGene00004324">
    <property type="expression patterns" value="Expressed in germ line (C elegans) and 4 other cell types or tissues"/>
</dbReference>
<keyword evidence="5" id="KW-1267">Proteomics identification</keyword>
<reference evidence="2 3" key="1">
    <citation type="journal article" date="1998" name="Science">
        <title>Genome sequence of the nematode C. elegans: a platform for investigating biology.</title>
        <authorList>
            <consortium name="The C. elegans sequencing consortium"/>
            <person name="Sulson J.E."/>
            <person name="Waterston R."/>
        </authorList>
    </citation>
    <scope>NUCLEOTIDE SEQUENCE [LARGE SCALE GENOMIC DNA]</scope>
    <source>
        <strain evidence="2 3">Bristol N2</strain>
    </source>
</reference>
<protein>
    <submittedName>
        <fullName evidence="2">CABIT domain-containing protein</fullName>
    </submittedName>
</protein>
<feature type="region of interest" description="Disordered" evidence="1">
    <location>
        <begin position="299"/>
        <end position="335"/>
    </location>
</feature>
<dbReference type="GO" id="GO:0005829">
    <property type="term" value="C:cytosol"/>
    <property type="evidence" value="ECO:0000314"/>
    <property type="project" value="WormBase"/>
</dbReference>
<proteinExistence type="evidence at protein level"/>
<keyword evidence="3" id="KW-1185">Reference proteome</keyword>
<feature type="compositionally biased region" description="Polar residues" evidence="1">
    <location>
        <begin position="232"/>
        <end position="246"/>
    </location>
</feature>
<accession>Q58AA4</accession>
<evidence type="ECO:0000313" key="2">
    <source>
        <dbReference type="EMBL" id="CAI70415.1"/>
    </source>
</evidence>
<dbReference type="Proteomes" id="UP000001940">
    <property type="component" value="Chromosome I"/>
</dbReference>
<dbReference type="GO" id="GO:0035194">
    <property type="term" value="P:regulatory ncRNA-mediated post-transcriptional gene silencing"/>
    <property type="evidence" value="ECO:0000315"/>
    <property type="project" value="WormBase"/>
</dbReference>
<feature type="region of interest" description="Disordered" evidence="1">
    <location>
        <begin position="232"/>
        <end position="287"/>
    </location>
</feature>
<evidence type="ECO:0007829" key="5">
    <source>
        <dbReference type="PeptideAtlas" id="Q58AA4"/>
    </source>
</evidence>
<dbReference type="ExpressionAtlas" id="Q58AA4">
    <property type="expression patterns" value="baseline and differential"/>
</dbReference>
<dbReference type="UCSC" id="F21C3.4a">
    <property type="organism name" value="c. elegans"/>
</dbReference>
<feature type="compositionally biased region" description="Acidic residues" evidence="1">
    <location>
        <begin position="313"/>
        <end position="323"/>
    </location>
</feature>
<name>Q58AA4_CAEEL</name>
<dbReference type="GeneID" id="172473"/>
<organism evidence="2 3">
    <name type="scientific">Caenorhabditis elegans</name>
    <dbReference type="NCBI Taxonomy" id="6239"/>
    <lineage>
        <taxon>Eukaryota</taxon>
        <taxon>Metazoa</taxon>
        <taxon>Ecdysozoa</taxon>
        <taxon>Nematoda</taxon>
        <taxon>Chromadorea</taxon>
        <taxon>Rhabditida</taxon>
        <taxon>Rhabditina</taxon>
        <taxon>Rhabditomorpha</taxon>
        <taxon>Rhabditoidea</taxon>
        <taxon>Rhabditidae</taxon>
        <taxon>Peloderinae</taxon>
        <taxon>Caenorhabditis</taxon>
    </lineage>
</organism>
<evidence type="ECO:0000313" key="3">
    <source>
        <dbReference type="Proteomes" id="UP000001940"/>
    </source>
</evidence>
<gene>
    <name evidence="2 4" type="primary">rde-2</name>
    <name evidence="2" type="ORF">CELE_F21C3.4</name>
    <name evidence="4" type="ORF">F21C3.4</name>
</gene>
<dbReference type="AlphaFoldDB" id="Q58AA4"/>
<dbReference type="OrthoDB" id="5826127at2759"/>
<dbReference type="GO" id="GO:0016441">
    <property type="term" value="P:post-transcriptional gene silencing"/>
    <property type="evidence" value="ECO:0000315"/>
    <property type="project" value="WormBase"/>
</dbReference>
<dbReference type="SMR" id="Q58AA4"/>
<dbReference type="EMBL" id="BX284601">
    <property type="protein sequence ID" value="CAI70415.1"/>
    <property type="molecule type" value="Genomic_DNA"/>
</dbReference>
<evidence type="ECO:0000256" key="1">
    <source>
        <dbReference type="SAM" id="MobiDB-lite"/>
    </source>
</evidence>
<dbReference type="RefSeq" id="NP_001021399.1">
    <property type="nucleotide sequence ID" value="NM_001026228.4"/>
</dbReference>